<evidence type="ECO:0000313" key="5">
    <source>
        <dbReference type="EMBL" id="CAD7439231.1"/>
    </source>
</evidence>
<dbReference type="EMBL" id="OD564625">
    <property type="protein sequence ID" value="CAD7439231.1"/>
    <property type="molecule type" value="Genomic_DNA"/>
</dbReference>
<dbReference type="Gene3D" id="2.60.40.10">
    <property type="entry name" value="Immunoglobulins"/>
    <property type="match status" value="1"/>
</dbReference>
<proteinExistence type="predicted"/>
<dbReference type="GO" id="GO:0043005">
    <property type="term" value="C:neuron projection"/>
    <property type="evidence" value="ECO:0007669"/>
    <property type="project" value="TreeGrafter"/>
</dbReference>
<gene>
    <name evidence="5" type="ORF">TBIB3V08_LOCUS1802</name>
</gene>
<sequence>MMKLNYIPLVSAVRQYDGETLLLNSIQRSDMGAYLCIASNGIPPSVSKRFIVQVHLMSNALAHPPYDQPYYSRQGLGPYVHPLIKVSNQLVAAPVASDVLIQCYVEASPRAMNSWYRDMERHIGQPLFQGGCLQKISLSLSFHESTLHLFLPSAPNLTLTLFRPDNPHSQWSQSILLGPLFLSPLLPALLCDIDIFSSDTFNEYSIDTFLSIPHPSGAENMEAFCSDFGRVDLRQTDRSFFPTLCHRKSIRADAYHHVGRCILDIIAEGTELYHWGEALLYYCFRVVNLLGEKLIDSDKYSIEEILLNEYSLLMNLTIRNLERRDFGGYLCSSVNALGKVEGAVRLQELHLAPKTTILPSPAKPDVLKTSRKKPTSHVHDKKKKKKKPKKDDLDDNSEEEEGMDDVGSGMVTTGSLVESRTMQTLLPSASRTSLVDTAPQRRSQLVGAGPTTLSSSVGRRRSDACSGGVPRNQGSLLDETGQRFYRGGPVLHLVWRMRRFVLMEKVVFNLLKPCGVDV</sequence>
<keyword evidence="2" id="KW-1015">Disulfide bond</keyword>
<evidence type="ECO:0000256" key="3">
    <source>
        <dbReference type="ARBA" id="ARBA00023319"/>
    </source>
</evidence>
<name>A0A7R9EQB6_9NEOP</name>
<feature type="compositionally biased region" description="Basic residues" evidence="4">
    <location>
        <begin position="369"/>
        <end position="388"/>
    </location>
</feature>
<dbReference type="InterPro" id="IPR051170">
    <property type="entry name" value="Neural/epithelial_adhesion"/>
</dbReference>
<evidence type="ECO:0000256" key="4">
    <source>
        <dbReference type="SAM" id="MobiDB-lite"/>
    </source>
</evidence>
<evidence type="ECO:0000256" key="1">
    <source>
        <dbReference type="ARBA" id="ARBA00022737"/>
    </source>
</evidence>
<keyword evidence="3" id="KW-0393">Immunoglobulin domain</keyword>
<dbReference type="SUPFAM" id="SSF48726">
    <property type="entry name" value="Immunoglobulin"/>
    <property type="match status" value="2"/>
</dbReference>
<protein>
    <recommendedName>
        <fullName evidence="6">Ig-like domain-containing protein</fullName>
    </recommendedName>
</protein>
<feature type="region of interest" description="Disordered" evidence="4">
    <location>
        <begin position="446"/>
        <end position="473"/>
    </location>
</feature>
<dbReference type="InterPro" id="IPR036179">
    <property type="entry name" value="Ig-like_dom_sf"/>
</dbReference>
<feature type="compositionally biased region" description="Acidic residues" evidence="4">
    <location>
        <begin position="393"/>
        <end position="404"/>
    </location>
</feature>
<organism evidence="5">
    <name type="scientific">Timema bartmani</name>
    <dbReference type="NCBI Taxonomy" id="61472"/>
    <lineage>
        <taxon>Eukaryota</taxon>
        <taxon>Metazoa</taxon>
        <taxon>Ecdysozoa</taxon>
        <taxon>Arthropoda</taxon>
        <taxon>Hexapoda</taxon>
        <taxon>Insecta</taxon>
        <taxon>Pterygota</taxon>
        <taxon>Neoptera</taxon>
        <taxon>Polyneoptera</taxon>
        <taxon>Phasmatodea</taxon>
        <taxon>Timematodea</taxon>
        <taxon>Timematoidea</taxon>
        <taxon>Timematidae</taxon>
        <taxon>Timema</taxon>
    </lineage>
</organism>
<accession>A0A7R9EQB6</accession>
<dbReference type="PANTHER" id="PTHR12231:SF265">
    <property type="entry name" value="DPR-INTERACTING PROTEIN LAMBDA"/>
    <property type="match status" value="1"/>
</dbReference>
<dbReference type="PANTHER" id="PTHR12231">
    <property type="entry name" value="CTX-RELATED TYPE I TRANSMEMBRANE PROTEIN"/>
    <property type="match status" value="1"/>
</dbReference>
<reference evidence="5" key="1">
    <citation type="submission" date="2020-11" db="EMBL/GenBank/DDBJ databases">
        <authorList>
            <person name="Tran Van P."/>
        </authorList>
    </citation>
    <scope>NUCLEOTIDE SEQUENCE</scope>
</reference>
<dbReference type="AlphaFoldDB" id="A0A7R9EQB6"/>
<evidence type="ECO:0000256" key="2">
    <source>
        <dbReference type="ARBA" id="ARBA00023157"/>
    </source>
</evidence>
<evidence type="ECO:0008006" key="6">
    <source>
        <dbReference type="Google" id="ProtNLM"/>
    </source>
</evidence>
<keyword evidence="1" id="KW-0677">Repeat</keyword>
<feature type="region of interest" description="Disordered" evidence="4">
    <location>
        <begin position="360"/>
        <end position="411"/>
    </location>
</feature>
<dbReference type="InterPro" id="IPR013783">
    <property type="entry name" value="Ig-like_fold"/>
</dbReference>